<dbReference type="Pfam" id="PF13450">
    <property type="entry name" value="NAD_binding_8"/>
    <property type="match status" value="1"/>
</dbReference>
<organism evidence="2 3">
    <name type="scientific">Phomopsis amygdali</name>
    <name type="common">Fusicoccum amygdali</name>
    <dbReference type="NCBI Taxonomy" id="1214568"/>
    <lineage>
        <taxon>Eukaryota</taxon>
        <taxon>Fungi</taxon>
        <taxon>Dikarya</taxon>
        <taxon>Ascomycota</taxon>
        <taxon>Pezizomycotina</taxon>
        <taxon>Sordariomycetes</taxon>
        <taxon>Sordariomycetidae</taxon>
        <taxon>Diaporthales</taxon>
        <taxon>Diaporthaceae</taxon>
        <taxon>Diaporthe</taxon>
    </lineage>
</organism>
<proteinExistence type="predicted"/>
<name>A0AAD9W339_PHOAM</name>
<evidence type="ECO:0000313" key="3">
    <source>
        <dbReference type="Proteomes" id="UP001265746"/>
    </source>
</evidence>
<feature type="signal peptide" evidence="1">
    <location>
        <begin position="1"/>
        <end position="22"/>
    </location>
</feature>
<sequence>MSSLKNNLLWAGGFLAFDCVVAKYVTRATVNADVIIIGGGAGGAHAAVQLSDAGQEVIVIEKQSDLGGCVDSYNDPATGVKSELGVAAWVDYGNTTGFFDRLDVPYASPDFSQTPWKYFDFTTGQALTNYTSPSQEALSAAWLRYINATKPYENLHIPGYFNFPNGSDIPEELLMPFGDFVQKYDLAATLPSIFYISPGLGTVVDQLTLTVLQAFPASMAESYVGQRAGYVPASGRNQDIYDAAAALLGDKVYYSTEAISTIRSDDSVTVTVQNSITGQETVIAASKLLLAIPPHPSHFTTFDMDTKEVEILSKLSYSRLWATAVQSDSLASDFYAFNLPASANDSSQLHYPNLNFTSTYIPFGNASKLVATVTAGDDRLDATETLNHFNQDVAALSGTGAVRAADKDVEVIHYSDHGLIHGRATAEDIRNDFFQDLNALQGYRSTWYTGNTFAAPVQTIVWALNDQEVIPRILAA</sequence>
<comment type="caution">
    <text evidence="2">The sequence shown here is derived from an EMBL/GenBank/DDBJ whole genome shotgun (WGS) entry which is preliminary data.</text>
</comment>
<gene>
    <name evidence="2" type="ORF">N8I77_005570</name>
</gene>
<evidence type="ECO:0000256" key="1">
    <source>
        <dbReference type="SAM" id="SignalP"/>
    </source>
</evidence>
<protein>
    <recommendedName>
        <fullName evidence="4">Amine oxidase</fullName>
    </recommendedName>
</protein>
<dbReference type="InterPro" id="IPR050464">
    <property type="entry name" value="Zeta_carotene_desat/Oxidored"/>
</dbReference>
<dbReference type="Gene3D" id="3.50.50.60">
    <property type="entry name" value="FAD/NAD(P)-binding domain"/>
    <property type="match status" value="1"/>
</dbReference>
<accession>A0AAD9W339</accession>
<keyword evidence="3" id="KW-1185">Reference proteome</keyword>
<dbReference type="InterPro" id="IPR036188">
    <property type="entry name" value="FAD/NAD-bd_sf"/>
</dbReference>
<dbReference type="PANTHER" id="PTHR42923:SF26">
    <property type="entry name" value="FMN REDUCTASE LOT6, PUTATIVE (AFU_ORTHOLOGUE AFUA_7G06600)-RELATED"/>
    <property type="match status" value="1"/>
</dbReference>
<dbReference type="AlphaFoldDB" id="A0AAD9W339"/>
<dbReference type="Gene3D" id="3.30.70.1990">
    <property type="match status" value="1"/>
</dbReference>
<dbReference type="GO" id="GO:0016491">
    <property type="term" value="F:oxidoreductase activity"/>
    <property type="evidence" value="ECO:0007669"/>
    <property type="project" value="TreeGrafter"/>
</dbReference>
<reference evidence="2" key="1">
    <citation type="submission" date="2023-06" db="EMBL/GenBank/DDBJ databases">
        <authorList>
            <person name="Noh H."/>
        </authorList>
    </citation>
    <scope>NUCLEOTIDE SEQUENCE</scope>
    <source>
        <strain evidence="2">DUCC20226</strain>
    </source>
</reference>
<dbReference type="Proteomes" id="UP001265746">
    <property type="component" value="Unassembled WGS sequence"/>
</dbReference>
<evidence type="ECO:0008006" key="4">
    <source>
        <dbReference type="Google" id="ProtNLM"/>
    </source>
</evidence>
<feature type="chain" id="PRO_5042249072" description="Amine oxidase" evidence="1">
    <location>
        <begin position="23"/>
        <end position="476"/>
    </location>
</feature>
<dbReference type="SUPFAM" id="SSF51905">
    <property type="entry name" value="FAD/NAD(P)-binding domain"/>
    <property type="match status" value="1"/>
</dbReference>
<evidence type="ECO:0000313" key="2">
    <source>
        <dbReference type="EMBL" id="KAK2606846.1"/>
    </source>
</evidence>
<keyword evidence="1" id="KW-0732">Signal</keyword>
<dbReference type="Gene3D" id="1.10.405.20">
    <property type="match status" value="1"/>
</dbReference>
<dbReference type="PANTHER" id="PTHR42923">
    <property type="entry name" value="PROTOPORPHYRINOGEN OXIDASE"/>
    <property type="match status" value="1"/>
</dbReference>
<dbReference type="EMBL" id="JAUJFL010000003">
    <property type="protein sequence ID" value="KAK2606846.1"/>
    <property type="molecule type" value="Genomic_DNA"/>
</dbReference>